<feature type="domain" description="F5/8 type C" evidence="2">
    <location>
        <begin position="130"/>
        <end position="279"/>
    </location>
</feature>
<dbReference type="InterPro" id="IPR008979">
    <property type="entry name" value="Galactose-bd-like_sf"/>
</dbReference>
<dbReference type="SUPFAM" id="SSF49785">
    <property type="entry name" value="Galactose-binding domain-like"/>
    <property type="match status" value="1"/>
</dbReference>
<protein>
    <recommendedName>
        <fullName evidence="2">F5/8 type C domain-containing protein</fullName>
    </recommendedName>
</protein>
<accession>A0A3N2RHZ6</accession>
<name>A0A3N2RHZ6_LYSEN</name>
<dbReference type="InterPro" id="IPR000421">
    <property type="entry name" value="FA58C"/>
</dbReference>
<dbReference type="GO" id="GO:0016715">
    <property type="term" value="F:oxidoreductase activity, acting on paired donors, with incorporation or reduction of molecular oxygen, reduced ascorbate as one donor, and incorporation of one atom of oxygen"/>
    <property type="evidence" value="ECO:0007669"/>
    <property type="project" value="InterPro"/>
</dbReference>
<evidence type="ECO:0000256" key="1">
    <source>
        <dbReference type="SAM" id="MobiDB-lite"/>
    </source>
</evidence>
<dbReference type="Pfam" id="PF09113">
    <property type="entry name" value="N-glycanase_C"/>
    <property type="match status" value="1"/>
</dbReference>
<gene>
    <name evidence="3" type="ORF">D9T17_11285</name>
</gene>
<dbReference type="Gene3D" id="2.60.120.260">
    <property type="entry name" value="Galactose-binding domain-like"/>
    <property type="match status" value="1"/>
</dbReference>
<dbReference type="Pfam" id="PF00754">
    <property type="entry name" value="F5_F8_type_C"/>
    <property type="match status" value="1"/>
</dbReference>
<dbReference type="InterPro" id="IPR015197">
    <property type="entry name" value="PngaseF_C"/>
</dbReference>
<dbReference type="PROSITE" id="PS50022">
    <property type="entry name" value="FA58C_3"/>
    <property type="match status" value="1"/>
</dbReference>
<dbReference type="InterPro" id="IPR014784">
    <property type="entry name" value="Cu2_ascorb_mOase-like_C"/>
</dbReference>
<organism evidence="3 4">
    <name type="scientific">Lysobacter enzymogenes</name>
    <dbReference type="NCBI Taxonomy" id="69"/>
    <lineage>
        <taxon>Bacteria</taxon>
        <taxon>Pseudomonadati</taxon>
        <taxon>Pseudomonadota</taxon>
        <taxon>Gammaproteobacteria</taxon>
        <taxon>Lysobacterales</taxon>
        <taxon>Lysobacteraceae</taxon>
        <taxon>Lysobacter</taxon>
    </lineage>
</organism>
<evidence type="ECO:0000313" key="4">
    <source>
        <dbReference type="Proteomes" id="UP000275910"/>
    </source>
</evidence>
<comment type="caution">
    <text evidence="3">The sequence shown here is derived from an EMBL/GenBank/DDBJ whole genome shotgun (WGS) entry which is preliminary data.</text>
</comment>
<dbReference type="Gene3D" id="2.60.120.230">
    <property type="match status" value="1"/>
</dbReference>
<evidence type="ECO:0000259" key="2">
    <source>
        <dbReference type="PROSITE" id="PS50022"/>
    </source>
</evidence>
<sequence>MRTPAFLLICGKHHADPRDPSRAPPRALARSPDDRTTRSRAGAAARIAYGSNDPAAPARESWKSGIFWIFPHSLDAAAATAQWLRKSSRSPCNRARRYRFALTSTGVIMRSAVDFKRRQQAAAATGLLLCLGVTGVASAANLALSRPATGSAACNANEGPAKAVNGSVSGGNADKFCSSASSKWLQVDLGASRSIAAFVVKHAGAGGEPATYNTRNFNIQTSADGSAWTTAVTVANNSDNVTTHGVNALAARYVRLNLTTPTQGSDAAARIYEFEVHDTAAAPEKIVQVLDQVPQFGIYRSTEPTTYTPPPGVLMWKRGTEFARKLSDAEKAKIGDDVALRITYHAQCDPYDRFASAFFISLPKGQAPTVDTPRATFTDFISPFSDMWQGAKATRVYPDAPMDPYAAALADPDRDIWVGISGGSNPQYGDDACQNHGVTDPAIAEVGFKYSLALVSRKGLSAGADPDVLSLLSRSPEKDDSIDTAAVAHTANLGIATLAVSIAGYGASAGGQEYTNTNVSVKFNGAQIATFSTKIDCASYEQYSPRGNPGIFRNNNTTNPRSWCPGALVPMRYFDLGDIRGKTLQFSLGVGNRSPWTADSVYNTSISVLEH</sequence>
<proteinExistence type="predicted"/>
<feature type="region of interest" description="Disordered" evidence="1">
    <location>
        <begin position="12"/>
        <end position="41"/>
    </location>
</feature>
<dbReference type="EMBL" id="RCTY01000024">
    <property type="protein sequence ID" value="ROU07078.1"/>
    <property type="molecule type" value="Genomic_DNA"/>
</dbReference>
<evidence type="ECO:0000313" key="3">
    <source>
        <dbReference type="EMBL" id="ROU07078.1"/>
    </source>
</evidence>
<dbReference type="AlphaFoldDB" id="A0A3N2RHZ6"/>
<reference evidence="3 4" key="1">
    <citation type="submission" date="2018-10" db="EMBL/GenBank/DDBJ databases">
        <title>The genome of Lysobacter enzymogenes OH11.</title>
        <authorList>
            <person name="Liu F."/>
            <person name="Zhao Y."/>
            <person name="Qian G."/>
            <person name="Chen Y."/>
            <person name="Xu H."/>
        </authorList>
    </citation>
    <scope>NUCLEOTIDE SEQUENCE [LARGE SCALE GENOMIC DNA]</scope>
    <source>
        <strain evidence="3 4">OH11</strain>
    </source>
</reference>
<dbReference type="Proteomes" id="UP000275910">
    <property type="component" value="Unassembled WGS sequence"/>
</dbReference>